<dbReference type="Proteomes" id="UP000479000">
    <property type="component" value="Unassembled WGS sequence"/>
</dbReference>
<reference evidence="1 2" key="1">
    <citation type="submission" date="2020-02" db="EMBL/GenBank/DDBJ databases">
        <authorList>
            <person name="Ferguson B K."/>
        </authorList>
    </citation>
    <scope>NUCLEOTIDE SEQUENCE [LARGE SCALE GENOMIC DNA]</scope>
</reference>
<name>A0A6H5HBQ5_9HEMI</name>
<accession>A0A6H5HBQ5</accession>
<dbReference type="AlphaFoldDB" id="A0A6H5HBQ5"/>
<keyword evidence="2" id="KW-1185">Reference proteome</keyword>
<sequence length="233" mass="25700">MAGIGGRLFLNGPVLEYFWTKQHSSSRGANRTSFECAPPSARASFSAADQSRPIAFGSQLDAQSLAKDAQISEQDIKALEQQLLTSPLLETDVEFDDGGCIRMEKLVDSKQLAIKFAIGDSEVVNKKFDLQRDDTVCGAVPGSLSFLKFCFNQAMDLANDGTVTACSAVDLRVGSAVGAVLQFSLEVFRVGRFLYATDVVRNGEDDNVHRQNHSDWCIFLYDRYFRLIFSCLL</sequence>
<gene>
    <name evidence="1" type="ORF">NTEN_LOCUS15786</name>
</gene>
<evidence type="ECO:0000313" key="2">
    <source>
        <dbReference type="Proteomes" id="UP000479000"/>
    </source>
</evidence>
<dbReference type="EMBL" id="CADCXU010023258">
    <property type="protein sequence ID" value="CAB0010783.1"/>
    <property type="molecule type" value="Genomic_DNA"/>
</dbReference>
<proteinExistence type="predicted"/>
<protein>
    <submittedName>
        <fullName evidence="1">Uncharacterized protein</fullName>
    </submittedName>
</protein>
<organism evidence="1 2">
    <name type="scientific">Nesidiocoris tenuis</name>
    <dbReference type="NCBI Taxonomy" id="355587"/>
    <lineage>
        <taxon>Eukaryota</taxon>
        <taxon>Metazoa</taxon>
        <taxon>Ecdysozoa</taxon>
        <taxon>Arthropoda</taxon>
        <taxon>Hexapoda</taxon>
        <taxon>Insecta</taxon>
        <taxon>Pterygota</taxon>
        <taxon>Neoptera</taxon>
        <taxon>Paraneoptera</taxon>
        <taxon>Hemiptera</taxon>
        <taxon>Heteroptera</taxon>
        <taxon>Panheteroptera</taxon>
        <taxon>Cimicomorpha</taxon>
        <taxon>Miridae</taxon>
        <taxon>Dicyphina</taxon>
        <taxon>Nesidiocoris</taxon>
    </lineage>
</organism>
<evidence type="ECO:0000313" key="1">
    <source>
        <dbReference type="EMBL" id="CAB0010783.1"/>
    </source>
</evidence>